<sequence length="245" mass="27810">MSTAQKAPRSFVEFLELLFPIFKYYAILMLFYFMARRFNRTLDKESESALLSKATTAEKPNLSKELLLDGSDDDEECQEELTTDGSRLIVSSSSKDSLRKRSKQHPLFEGLKKVETEIRNADENEKVSKVSWNDLHTSMLKKYQEKYPDHGPHIADEQEGYDDDFKELLKKHNIDISHQLFSRYEGASAYKSGLSGLVYSPVLACAKFTFVLASYVVAGKLRSACLAQLKVSILLELDELTSLVA</sequence>
<comment type="caution">
    <text evidence="2">The sequence shown here is derived from an EMBL/GenBank/DDBJ whole genome shotgun (WGS) entry which is preliminary data.</text>
</comment>
<organism evidence="2 3">
    <name type="scientific">Albugo candida</name>
    <dbReference type="NCBI Taxonomy" id="65357"/>
    <lineage>
        <taxon>Eukaryota</taxon>
        <taxon>Sar</taxon>
        <taxon>Stramenopiles</taxon>
        <taxon>Oomycota</taxon>
        <taxon>Peronosporomycetes</taxon>
        <taxon>Albuginales</taxon>
        <taxon>Albuginaceae</taxon>
        <taxon>Albugo</taxon>
    </lineage>
</organism>
<feature type="transmembrane region" description="Helical" evidence="1">
    <location>
        <begin position="17"/>
        <end position="35"/>
    </location>
</feature>
<keyword evidence="1" id="KW-1133">Transmembrane helix</keyword>
<keyword evidence="1" id="KW-0472">Membrane</keyword>
<reference evidence="2 3" key="1">
    <citation type="submission" date="2012-05" db="EMBL/GenBank/DDBJ databases">
        <title>Recombination and specialization in a pathogen metapopulation.</title>
        <authorList>
            <person name="Gardiner A."/>
            <person name="Kemen E."/>
            <person name="Schultz-Larsen T."/>
            <person name="MacLean D."/>
            <person name="Van Oosterhout C."/>
            <person name="Jones J.D.G."/>
        </authorList>
    </citation>
    <scope>NUCLEOTIDE SEQUENCE [LARGE SCALE GENOMIC DNA]</scope>
    <source>
        <strain evidence="2 3">Ac Nc2</strain>
    </source>
</reference>
<dbReference type="EMBL" id="CAIX01001197">
    <property type="protein sequence ID" value="CCI11544.1"/>
    <property type="molecule type" value="Genomic_DNA"/>
</dbReference>
<proteinExistence type="predicted"/>
<dbReference type="InParanoid" id="A0A024FY17"/>
<dbReference type="Proteomes" id="UP000053237">
    <property type="component" value="Unassembled WGS sequence"/>
</dbReference>
<dbReference type="AlphaFoldDB" id="A0A024FY17"/>
<keyword evidence="3" id="KW-1185">Reference proteome</keyword>
<gene>
    <name evidence="2" type="ORF">BN9_131010</name>
</gene>
<protein>
    <submittedName>
        <fullName evidence="2">Uncharacterized protein</fullName>
    </submittedName>
</protein>
<accession>A0A024FY17</accession>
<evidence type="ECO:0000256" key="1">
    <source>
        <dbReference type="SAM" id="Phobius"/>
    </source>
</evidence>
<name>A0A024FY17_9STRA</name>
<dbReference type="OrthoDB" id="164509at2759"/>
<keyword evidence="1" id="KW-0812">Transmembrane</keyword>
<evidence type="ECO:0000313" key="2">
    <source>
        <dbReference type="EMBL" id="CCI11544.1"/>
    </source>
</evidence>
<evidence type="ECO:0000313" key="3">
    <source>
        <dbReference type="Proteomes" id="UP000053237"/>
    </source>
</evidence>